<gene>
    <name evidence="1" type="ordered locus">Clole_2677</name>
</gene>
<name>F2JJ85_CELLD</name>
<dbReference type="GO" id="GO:0010411">
    <property type="term" value="P:xyloglucan metabolic process"/>
    <property type="evidence" value="ECO:0007669"/>
    <property type="project" value="TreeGrafter"/>
</dbReference>
<dbReference type="PANTHER" id="PTHR43739">
    <property type="entry name" value="XYLOGLUCANASE (EUROFUNG)"/>
    <property type="match status" value="1"/>
</dbReference>
<organism evidence="1 2">
    <name type="scientific">Cellulosilyticum lentocellum (strain ATCC 49066 / DSM 5427 / NCIMB 11756 / RHM5)</name>
    <name type="common">Clostridium lentocellum</name>
    <dbReference type="NCBI Taxonomy" id="642492"/>
    <lineage>
        <taxon>Bacteria</taxon>
        <taxon>Bacillati</taxon>
        <taxon>Bacillota</taxon>
        <taxon>Clostridia</taxon>
        <taxon>Lachnospirales</taxon>
        <taxon>Cellulosilyticaceae</taxon>
        <taxon>Cellulosilyticum</taxon>
    </lineage>
</organism>
<dbReference type="STRING" id="642492.Clole_2677"/>
<proteinExistence type="predicted"/>
<dbReference type="EMBL" id="CP002582">
    <property type="protein sequence ID" value="ADZ84378.1"/>
    <property type="molecule type" value="Genomic_DNA"/>
</dbReference>
<dbReference type="RefSeq" id="WP_013657671.1">
    <property type="nucleotide sequence ID" value="NC_015275.1"/>
</dbReference>
<dbReference type="PANTHER" id="PTHR43739:SF5">
    <property type="entry name" value="EXO-ALPHA-SIALIDASE"/>
    <property type="match status" value="1"/>
</dbReference>
<dbReference type="Gene3D" id="2.130.10.10">
    <property type="entry name" value="YVTN repeat-like/Quinoprotein amine dehydrogenase"/>
    <property type="match status" value="2"/>
</dbReference>
<dbReference type="InterPro" id="IPR052025">
    <property type="entry name" value="Xyloglucanase_GH74"/>
</dbReference>
<sequence>MTIKKQIPYHYEHAPIPGGGYVTGFVFHPQKPDVLYARTDIGGVYRYDYEKSKWKSLMDHVTQTDLSESYPIAIGLNINHPEWLLIACGVNEDNKGILAISKDGGKSFTYEAIPTLVHGNLNGRGTGLRLIVDAQEDQTIYFASQQGGLLRSKDLGKSWESLEVQGEKYMTFIWQSKDAKTLVVGTAGVTTKQSDEERGHSVYVSYDGGSHFEKLWQPEKSHVVGSRMSGYVAQRYDDDGNYLYITFSETGRRSYVKENGYSCDSGDALAGRIIRYERDTEGKIISYREITPYRESETNEDLEYGFSGISSCKTQPGLLVATTLCKEDGDCIYRSYDYGEHWETVLDDLKLGNLSFVTSYMKPEYNGGHSILHWLSDIKINPFNGNEVWFNSGTGIFGSKDLMSTLPHFQDDTTGIEETVHLNVYSPPAGKVKLIDILGDLGGFAFEDLKVACDNSFADAEGNRYITCINADYSDLNPEVLVVTARGNWTGKTKGGLILSKDQGKTFERLKMPYGLSKEIDEKLRTIEQPNVNAGWVALSPDCDHLVWSIADNIELPMCTMIHSEDGGKSFKCCEIYNLENKRINHRGMKVFADRMNSRLMYGFDSEGSIYISKDSGASFKEYPVNQQLKGVNFALIDCANQTEIRGESGKEGIFYMALREKGLWKMQYDAREDQLSLKKLSDEDEIIYRIGLGVIRPNGDYFKEDKALYICGDLKGDYGFYRSLDEGKTWVKLSTEHQMFGDINSIEGDSRTFGRFFIATGSRGVLYGEPMSEEG</sequence>
<reference evidence="1 2" key="1">
    <citation type="journal article" date="2011" name="J. Bacteriol.">
        <title>Complete genome sequence of the cellulose-degrading bacterium Cellulosilyticum lentocellum.</title>
        <authorList>
            <consortium name="US DOE Joint Genome Institute"/>
            <person name="Miller D.A."/>
            <person name="Suen G."/>
            <person name="Bruce D."/>
            <person name="Copeland A."/>
            <person name="Cheng J.F."/>
            <person name="Detter C."/>
            <person name="Goodwin L.A."/>
            <person name="Han C.S."/>
            <person name="Hauser L.J."/>
            <person name="Land M.L."/>
            <person name="Lapidus A."/>
            <person name="Lucas S."/>
            <person name="Meincke L."/>
            <person name="Pitluck S."/>
            <person name="Tapia R."/>
            <person name="Teshima H."/>
            <person name="Woyke T."/>
            <person name="Fox B.G."/>
            <person name="Angert E.R."/>
            <person name="Currie C.R."/>
        </authorList>
    </citation>
    <scope>NUCLEOTIDE SEQUENCE [LARGE SCALE GENOMIC DNA]</scope>
    <source>
        <strain evidence="2">ATCC 49066 / DSM 5427 / NCIMB 11756 / RHM5</strain>
    </source>
</reference>
<dbReference type="AlphaFoldDB" id="F2JJ85"/>
<protein>
    <recommendedName>
        <fullName evidence="3">Glycosyl hydrolase BNR repeat-containing protein</fullName>
    </recommendedName>
</protein>
<dbReference type="HOGENOM" id="CLU_004180_1_0_9"/>
<evidence type="ECO:0008006" key="3">
    <source>
        <dbReference type="Google" id="ProtNLM"/>
    </source>
</evidence>
<dbReference type="InterPro" id="IPR015943">
    <property type="entry name" value="WD40/YVTN_repeat-like_dom_sf"/>
</dbReference>
<keyword evidence="2" id="KW-1185">Reference proteome</keyword>
<accession>F2JJ85</accession>
<dbReference type="KEGG" id="cle:Clole_2677"/>
<evidence type="ECO:0000313" key="2">
    <source>
        <dbReference type="Proteomes" id="UP000008467"/>
    </source>
</evidence>
<dbReference type="SUPFAM" id="SSF110296">
    <property type="entry name" value="Oligoxyloglucan reducing end-specific cellobiohydrolase"/>
    <property type="match status" value="2"/>
</dbReference>
<dbReference type="eggNOG" id="COG4447">
    <property type="taxonomic scope" value="Bacteria"/>
</dbReference>
<dbReference type="Proteomes" id="UP000008467">
    <property type="component" value="Chromosome"/>
</dbReference>
<evidence type="ECO:0000313" key="1">
    <source>
        <dbReference type="EMBL" id="ADZ84378.1"/>
    </source>
</evidence>